<dbReference type="GO" id="GO:0006491">
    <property type="term" value="P:N-glycan processing"/>
    <property type="evidence" value="ECO:0007669"/>
    <property type="project" value="TreeGrafter"/>
</dbReference>
<dbReference type="Pfam" id="PF01055">
    <property type="entry name" value="Glyco_hydro_31_2nd"/>
    <property type="match status" value="1"/>
</dbReference>
<comment type="subcellular location">
    <subcellularLocation>
        <location evidence="1">Endoplasmic reticulum</location>
    </subcellularLocation>
</comment>
<gene>
    <name evidence="15" type="ORF">FA09DRAFT_330340</name>
</gene>
<dbReference type="CDD" id="cd14752">
    <property type="entry name" value="GH31_N"/>
    <property type="match status" value="1"/>
</dbReference>
<dbReference type="Gene3D" id="2.60.40.1760">
    <property type="entry name" value="glycosyl hydrolase (family 31)"/>
    <property type="match status" value="1"/>
</dbReference>
<dbReference type="GO" id="GO:0030246">
    <property type="term" value="F:carbohydrate binding"/>
    <property type="evidence" value="ECO:0007669"/>
    <property type="project" value="InterPro"/>
</dbReference>
<dbReference type="PANTHER" id="PTHR22762:SF54">
    <property type="entry name" value="BCDNA.GH04962"/>
    <property type="match status" value="1"/>
</dbReference>
<feature type="domain" description="Glycosyl hydrolase family 31 C-terminal" evidence="14">
    <location>
        <begin position="734"/>
        <end position="826"/>
    </location>
</feature>
<dbReference type="RefSeq" id="XP_025597957.1">
    <property type="nucleotide sequence ID" value="XM_025742563.1"/>
</dbReference>
<proteinExistence type="inferred from homology"/>
<evidence type="ECO:0000256" key="6">
    <source>
        <dbReference type="ARBA" id="ARBA00022824"/>
    </source>
</evidence>
<evidence type="ECO:0000313" key="16">
    <source>
        <dbReference type="Proteomes" id="UP000245946"/>
    </source>
</evidence>
<dbReference type="Gene3D" id="3.20.20.80">
    <property type="entry name" value="Glycosidases"/>
    <property type="match status" value="2"/>
</dbReference>
<dbReference type="Pfam" id="PF13802">
    <property type="entry name" value="Gal_mutarotas_2"/>
    <property type="match status" value="1"/>
</dbReference>
<keyword evidence="7" id="KW-0325">Glycoprotein</keyword>
<dbReference type="GO" id="GO:0017177">
    <property type="term" value="C:glucosidase II complex"/>
    <property type="evidence" value="ECO:0007669"/>
    <property type="project" value="TreeGrafter"/>
</dbReference>
<protein>
    <recommendedName>
        <fullName evidence="9">Glucosidase II subunit alpha</fullName>
    </recommendedName>
</protein>
<evidence type="ECO:0000256" key="2">
    <source>
        <dbReference type="ARBA" id="ARBA00004833"/>
    </source>
</evidence>
<dbReference type="AlphaFoldDB" id="A0A316Z9K3"/>
<organism evidence="15 16">
    <name type="scientific">Tilletiopsis washingtonensis</name>
    <dbReference type="NCBI Taxonomy" id="58919"/>
    <lineage>
        <taxon>Eukaryota</taxon>
        <taxon>Fungi</taxon>
        <taxon>Dikarya</taxon>
        <taxon>Basidiomycota</taxon>
        <taxon>Ustilaginomycotina</taxon>
        <taxon>Exobasidiomycetes</taxon>
        <taxon>Entylomatales</taxon>
        <taxon>Entylomatales incertae sedis</taxon>
        <taxon>Tilletiopsis</taxon>
    </lineage>
</organism>
<dbReference type="GO" id="GO:0005975">
    <property type="term" value="P:carbohydrate metabolic process"/>
    <property type="evidence" value="ECO:0007669"/>
    <property type="project" value="InterPro"/>
</dbReference>
<dbReference type="InterPro" id="IPR017853">
    <property type="entry name" value="GH"/>
</dbReference>
<dbReference type="OrthoDB" id="3237269at2759"/>
<evidence type="ECO:0000256" key="9">
    <source>
        <dbReference type="ARBA" id="ARBA00042895"/>
    </source>
</evidence>
<evidence type="ECO:0000256" key="1">
    <source>
        <dbReference type="ARBA" id="ARBA00004240"/>
    </source>
</evidence>
<dbReference type="CDD" id="cd06603">
    <property type="entry name" value="GH31_GANC_GANAB_alpha"/>
    <property type="match status" value="1"/>
</dbReference>
<dbReference type="SUPFAM" id="SSF51011">
    <property type="entry name" value="Glycosyl hydrolase domain"/>
    <property type="match status" value="1"/>
</dbReference>
<dbReference type="EMBL" id="KZ819294">
    <property type="protein sequence ID" value="PWN97678.1"/>
    <property type="molecule type" value="Genomic_DNA"/>
</dbReference>
<dbReference type="SUPFAM" id="SSF74650">
    <property type="entry name" value="Galactose mutarotase-like"/>
    <property type="match status" value="1"/>
</dbReference>
<evidence type="ECO:0000256" key="11">
    <source>
        <dbReference type="SAM" id="SignalP"/>
    </source>
</evidence>
<keyword evidence="8 10" id="KW-0326">Glycosidase</keyword>
<feature type="chain" id="PRO_5016269973" description="Glucosidase II subunit alpha" evidence="11">
    <location>
        <begin position="29"/>
        <end position="1007"/>
    </location>
</feature>
<keyword evidence="5 10" id="KW-0378">Hydrolase</keyword>
<dbReference type="SUPFAM" id="SSF51445">
    <property type="entry name" value="(Trans)glycosidases"/>
    <property type="match status" value="1"/>
</dbReference>
<evidence type="ECO:0000256" key="5">
    <source>
        <dbReference type="ARBA" id="ARBA00022801"/>
    </source>
</evidence>
<evidence type="ECO:0000259" key="14">
    <source>
        <dbReference type="Pfam" id="PF21365"/>
    </source>
</evidence>
<evidence type="ECO:0000256" key="10">
    <source>
        <dbReference type="RuleBase" id="RU361185"/>
    </source>
</evidence>
<accession>A0A316Z9K3</accession>
<dbReference type="Gene3D" id="2.60.40.1180">
    <property type="entry name" value="Golgi alpha-mannosidase II"/>
    <property type="match status" value="2"/>
</dbReference>
<keyword evidence="4 11" id="KW-0732">Signal</keyword>
<evidence type="ECO:0000259" key="12">
    <source>
        <dbReference type="Pfam" id="PF01055"/>
    </source>
</evidence>
<dbReference type="InterPro" id="IPR013780">
    <property type="entry name" value="Glyco_hydro_b"/>
</dbReference>
<feature type="domain" description="Glycoside hydrolase family 31 N-terminal" evidence="13">
    <location>
        <begin position="90"/>
        <end position="352"/>
    </location>
</feature>
<evidence type="ECO:0000313" key="15">
    <source>
        <dbReference type="EMBL" id="PWN97678.1"/>
    </source>
</evidence>
<keyword evidence="6" id="KW-0256">Endoplasmic reticulum</keyword>
<name>A0A316Z9K3_9BASI</name>
<dbReference type="GeneID" id="37270107"/>
<dbReference type="InterPro" id="IPR000322">
    <property type="entry name" value="Glyco_hydro_31_TIM"/>
</dbReference>
<evidence type="ECO:0000256" key="8">
    <source>
        <dbReference type="ARBA" id="ARBA00023295"/>
    </source>
</evidence>
<dbReference type="InterPro" id="IPR025887">
    <property type="entry name" value="Glyco_hydro_31_N_dom"/>
</dbReference>
<dbReference type="InterPro" id="IPR011013">
    <property type="entry name" value="Gal_mutarotase_sf_dom"/>
</dbReference>
<comment type="pathway">
    <text evidence="2">Glycan metabolism; N-glycan metabolism.</text>
</comment>
<evidence type="ECO:0000256" key="7">
    <source>
        <dbReference type="ARBA" id="ARBA00023180"/>
    </source>
</evidence>
<feature type="signal peptide" evidence="11">
    <location>
        <begin position="1"/>
        <end position="28"/>
    </location>
</feature>
<keyword evidence="16" id="KW-1185">Reference proteome</keyword>
<evidence type="ECO:0000259" key="13">
    <source>
        <dbReference type="Pfam" id="PF13802"/>
    </source>
</evidence>
<evidence type="ECO:0000256" key="3">
    <source>
        <dbReference type="ARBA" id="ARBA00007806"/>
    </source>
</evidence>
<dbReference type="GO" id="GO:0090599">
    <property type="term" value="F:alpha-glucosidase activity"/>
    <property type="evidence" value="ECO:0007669"/>
    <property type="project" value="TreeGrafter"/>
</dbReference>
<dbReference type="InterPro" id="IPR048395">
    <property type="entry name" value="Glyco_hydro_31_C"/>
</dbReference>
<reference evidence="15 16" key="1">
    <citation type="journal article" date="2018" name="Mol. Biol. Evol.">
        <title>Broad Genomic Sampling Reveals a Smut Pathogenic Ancestry of the Fungal Clade Ustilaginomycotina.</title>
        <authorList>
            <person name="Kijpornyongpan T."/>
            <person name="Mondo S.J."/>
            <person name="Barry K."/>
            <person name="Sandor L."/>
            <person name="Lee J."/>
            <person name="Lipzen A."/>
            <person name="Pangilinan J."/>
            <person name="LaButti K."/>
            <person name="Hainaut M."/>
            <person name="Henrissat B."/>
            <person name="Grigoriev I.V."/>
            <person name="Spatafora J.W."/>
            <person name="Aime M.C."/>
        </authorList>
    </citation>
    <scope>NUCLEOTIDE SEQUENCE [LARGE SCALE GENOMIC DNA]</scope>
    <source>
        <strain evidence="15 16">MCA 4186</strain>
    </source>
</reference>
<dbReference type="Proteomes" id="UP000245946">
    <property type="component" value="Unassembled WGS sequence"/>
</dbReference>
<feature type="domain" description="Glycoside hydrolase family 31 TIM barrel" evidence="12">
    <location>
        <begin position="396"/>
        <end position="725"/>
    </location>
</feature>
<dbReference type="Pfam" id="PF21365">
    <property type="entry name" value="Glyco_hydro_31_3rd"/>
    <property type="match status" value="1"/>
</dbReference>
<dbReference type="PANTHER" id="PTHR22762">
    <property type="entry name" value="ALPHA-GLUCOSIDASE"/>
    <property type="match status" value="1"/>
</dbReference>
<sequence length="1007" mass="114105">MRRLFPLSALALLPLLLLALSALPRASAVRHSDFKTCADSSFCRRLRRLSSLPLPRHSPYSLGDIQFAANRAELRAPVLSALHPNVSFELVLRFHRDGTARVQMDQTGERHAGHRRYDEAERWAIDQQPVPAAEGTVLLDEEDNETRVTFGPMGRLTLILTHAPLRAVFLRDGEEQVVLNDQSLLHMEHFRPRPAVFPTPKAEPAADGEEAAVPQLVLQKKRALLEAGHTETHAEFWASFEQEDAGEWQETWSGKPDSKPRGPEALSLDISFPNKAFAFGLPEHASPLNLRDTHGRKEGDFSDPYRLMNTDVFEYEHDSPMSLYGSVPVLHAQGANGAASVFWLNAAETWIDIERVEGSTQTHFFSESGILDLVVFLAPTPAQNMAHFTRLVGRTVLPQYFAMGYHQSRWNYLTTQDVLDVSHAFSEQDIPMDVMWLDIEYSKQHMYMIWDEVTFPDPERMIQGLDDEGRKLVIIVDPHFKRTDDYFVYKEAKELGVLVKTPDGKGEFEGWCWSGSASWIDAFDPKSWEWWASQFRLASKKLRANARNVHIWNDMQEPSIFNGPEVTSPKDVMHYGPWEHRHLHNINGMVFQNLTARGLRERESPARRPFTLARSWWVGTQKYGATWTGDNLGTWEHLAVSVPMMLANNVGGMSFCGADIGGFFGNPEPDMLVRWYQAGIFEPFFRAHAHIDTKRREPFLLDEPERSAVRELIKLRYKMLPVWYAAFKENAASGLPILRPQYMMFPTDVGGFAVDDQYYLADSGLLVKPAVQKDVTSVDVYLGEEQVYYNYFTHEAYHGASGGKRVSVPAPLTGEMPLLQRGGSILPIRERVRRAAELGWRDPLTLIVALNNELRRPVRAEGLLYLDDGQTYEYEQGAFIWRKFLFASMHDGTHLLSSADEARRRELTTSEVDEYATSLPSSYNATDNAFARSIADVRIERVVVLGLEKKPKRVRILATGEELSFKWTPGAAATSKPMIGKPGKASELIIKDPAVSVIRDWAIEIEE</sequence>
<comment type="similarity">
    <text evidence="3 10">Belongs to the glycosyl hydrolase 31 family.</text>
</comment>
<dbReference type="STRING" id="58919.A0A316Z9K3"/>
<evidence type="ECO:0000256" key="4">
    <source>
        <dbReference type="ARBA" id="ARBA00022729"/>
    </source>
</evidence>